<dbReference type="Proteomes" id="UP001601059">
    <property type="component" value="Unassembled WGS sequence"/>
</dbReference>
<dbReference type="Pfam" id="PF11667">
    <property type="entry name" value="DUF3267"/>
    <property type="match status" value="1"/>
</dbReference>
<evidence type="ECO:0000256" key="1">
    <source>
        <dbReference type="SAM" id="Phobius"/>
    </source>
</evidence>
<proteinExistence type="predicted"/>
<name>A0ABW6K6J3_9BACI</name>
<organism evidence="2 3">
    <name type="scientific">Cytobacillus spartinae</name>
    <dbReference type="NCBI Taxonomy" id="3299023"/>
    <lineage>
        <taxon>Bacteria</taxon>
        <taxon>Bacillati</taxon>
        <taxon>Bacillota</taxon>
        <taxon>Bacilli</taxon>
        <taxon>Bacillales</taxon>
        <taxon>Bacillaceae</taxon>
        <taxon>Cytobacillus</taxon>
    </lineage>
</organism>
<keyword evidence="1" id="KW-0472">Membrane</keyword>
<keyword evidence="1" id="KW-0812">Transmembrane</keyword>
<reference evidence="2 3" key="1">
    <citation type="submission" date="2024-08" db="EMBL/GenBank/DDBJ databases">
        <title>Two novel Cytobacillus novel species.</title>
        <authorList>
            <person name="Liu G."/>
        </authorList>
    </citation>
    <scope>NUCLEOTIDE SEQUENCE [LARGE SCALE GENOMIC DNA]</scope>
    <source>
        <strain evidence="2 3">FJAT-54145</strain>
    </source>
</reference>
<feature type="transmembrane region" description="Helical" evidence="1">
    <location>
        <begin position="139"/>
        <end position="163"/>
    </location>
</feature>
<protein>
    <submittedName>
        <fullName evidence="2">DUF3267 domain-containing protein</fullName>
    </submittedName>
</protein>
<dbReference type="InterPro" id="IPR021683">
    <property type="entry name" value="DUF3267"/>
</dbReference>
<keyword evidence="1" id="KW-1133">Transmembrane helix</keyword>
<dbReference type="RefSeq" id="WP_389358318.1">
    <property type="nucleotide sequence ID" value="NZ_JBIACK010000001.1"/>
</dbReference>
<gene>
    <name evidence="2" type="ORF">ACFYKX_04145</name>
</gene>
<accession>A0ABW6K6J3</accession>
<sequence length="180" mass="21477">MHLIIWFRHLPQKSMDLSKWTPFIQNDWFREHYMKFVYLLQIIIFLFPLFFPTGFTKINIYFLIIIGVLVFIIHECLHILVIYKKGDISLTFSGIFFWLNTNAILSKCRFWVFMSLPFILLSVVPVIVSFYVIEDIKSILLFVSWINSLISSSDIINSFLIAIKPKNTVFCRGYYRIDHF</sequence>
<feature type="transmembrane region" description="Helical" evidence="1">
    <location>
        <begin position="110"/>
        <end position="133"/>
    </location>
</feature>
<evidence type="ECO:0000313" key="3">
    <source>
        <dbReference type="Proteomes" id="UP001601059"/>
    </source>
</evidence>
<dbReference type="EMBL" id="JBIACK010000001">
    <property type="protein sequence ID" value="MFE8699809.1"/>
    <property type="molecule type" value="Genomic_DNA"/>
</dbReference>
<feature type="transmembrane region" description="Helical" evidence="1">
    <location>
        <begin position="60"/>
        <end position="83"/>
    </location>
</feature>
<feature type="transmembrane region" description="Helical" evidence="1">
    <location>
        <begin position="36"/>
        <end position="54"/>
    </location>
</feature>
<evidence type="ECO:0000313" key="2">
    <source>
        <dbReference type="EMBL" id="MFE8699809.1"/>
    </source>
</evidence>
<comment type="caution">
    <text evidence="2">The sequence shown here is derived from an EMBL/GenBank/DDBJ whole genome shotgun (WGS) entry which is preliminary data.</text>
</comment>
<keyword evidence="3" id="KW-1185">Reference proteome</keyword>